<dbReference type="EnsemblPlants" id="KQL03868">
    <property type="protein sequence ID" value="KQL03868"/>
    <property type="gene ID" value="SETIT_005432mg"/>
</dbReference>
<dbReference type="EMBL" id="AGNK02002802">
    <property type="status" value="NOT_ANNOTATED_CDS"/>
    <property type="molecule type" value="Genomic_DNA"/>
</dbReference>
<dbReference type="AlphaFoldDB" id="K3XU25"/>
<keyword evidence="2" id="KW-1185">Reference proteome</keyword>
<sequence length="80" mass="8625">MVLPLVSVSPRSRPIAGAREILGAAGVGGGRLECNGDHRALKQYQSAISWISRVLCDKIARLCASGEAVLERSYRHEAYS</sequence>
<dbReference type="HOGENOM" id="CLU_2594345_0_0_1"/>
<reference evidence="2" key="1">
    <citation type="journal article" date="2012" name="Nat. Biotechnol.">
        <title>Reference genome sequence of the model plant Setaria.</title>
        <authorList>
            <person name="Bennetzen J.L."/>
            <person name="Schmutz J."/>
            <person name="Wang H."/>
            <person name="Percifield R."/>
            <person name="Hawkins J."/>
            <person name="Pontaroli A.C."/>
            <person name="Estep M."/>
            <person name="Feng L."/>
            <person name="Vaughn J.N."/>
            <person name="Grimwood J."/>
            <person name="Jenkins J."/>
            <person name="Barry K."/>
            <person name="Lindquist E."/>
            <person name="Hellsten U."/>
            <person name="Deshpande S."/>
            <person name="Wang X."/>
            <person name="Wu X."/>
            <person name="Mitros T."/>
            <person name="Triplett J."/>
            <person name="Yang X."/>
            <person name="Ye C.Y."/>
            <person name="Mauro-Herrera M."/>
            <person name="Wang L."/>
            <person name="Li P."/>
            <person name="Sharma M."/>
            <person name="Sharma R."/>
            <person name="Ronald P.C."/>
            <person name="Panaud O."/>
            <person name="Kellogg E.A."/>
            <person name="Brutnell T.P."/>
            <person name="Doust A.N."/>
            <person name="Tuskan G.A."/>
            <person name="Rokhsar D."/>
            <person name="Devos K.M."/>
        </authorList>
    </citation>
    <scope>NUCLEOTIDE SEQUENCE [LARGE SCALE GENOMIC DNA]</scope>
    <source>
        <strain evidence="2">cv. Yugu1</strain>
    </source>
</reference>
<evidence type="ECO:0000313" key="2">
    <source>
        <dbReference type="Proteomes" id="UP000004995"/>
    </source>
</evidence>
<reference evidence="1" key="2">
    <citation type="submission" date="2018-08" db="UniProtKB">
        <authorList>
            <consortium name="EnsemblPlants"/>
        </authorList>
    </citation>
    <scope>IDENTIFICATION</scope>
    <source>
        <strain evidence="1">Yugu1</strain>
    </source>
</reference>
<dbReference type="InParanoid" id="K3XU25"/>
<accession>K3XU25</accession>
<name>K3XU25_SETIT</name>
<organism evidence="1 2">
    <name type="scientific">Setaria italica</name>
    <name type="common">Foxtail millet</name>
    <name type="synonym">Panicum italicum</name>
    <dbReference type="NCBI Taxonomy" id="4555"/>
    <lineage>
        <taxon>Eukaryota</taxon>
        <taxon>Viridiplantae</taxon>
        <taxon>Streptophyta</taxon>
        <taxon>Embryophyta</taxon>
        <taxon>Tracheophyta</taxon>
        <taxon>Spermatophyta</taxon>
        <taxon>Magnoliopsida</taxon>
        <taxon>Liliopsida</taxon>
        <taxon>Poales</taxon>
        <taxon>Poaceae</taxon>
        <taxon>PACMAD clade</taxon>
        <taxon>Panicoideae</taxon>
        <taxon>Panicodae</taxon>
        <taxon>Paniceae</taxon>
        <taxon>Cenchrinae</taxon>
        <taxon>Setaria</taxon>
    </lineage>
</organism>
<evidence type="ECO:0000313" key="1">
    <source>
        <dbReference type="EnsemblPlants" id="KQL03868"/>
    </source>
</evidence>
<protein>
    <submittedName>
        <fullName evidence="1">Uncharacterized protein</fullName>
    </submittedName>
</protein>
<dbReference type="Proteomes" id="UP000004995">
    <property type="component" value="Unassembled WGS sequence"/>
</dbReference>
<dbReference type="Gramene" id="KQL03868">
    <property type="protein sequence ID" value="KQL03868"/>
    <property type="gene ID" value="SETIT_005432mg"/>
</dbReference>
<proteinExistence type="predicted"/>